<reference evidence="3" key="1">
    <citation type="submission" date="2017-01" db="EMBL/GenBank/DDBJ databases">
        <title>Comparative genomics of anhydrobiosis in the tardigrade Hypsibius dujardini.</title>
        <authorList>
            <person name="Yoshida Y."/>
            <person name="Koutsovoulos G."/>
            <person name="Laetsch D."/>
            <person name="Stevens L."/>
            <person name="Kumar S."/>
            <person name="Horikawa D."/>
            <person name="Ishino K."/>
            <person name="Komine S."/>
            <person name="Tomita M."/>
            <person name="Blaxter M."/>
            <person name="Arakawa K."/>
        </authorList>
    </citation>
    <scope>NUCLEOTIDE SEQUENCE [LARGE SCALE GENOMIC DNA]</scope>
    <source>
        <strain evidence="3">Z151</strain>
    </source>
</reference>
<feature type="region of interest" description="Disordered" evidence="1">
    <location>
        <begin position="254"/>
        <end position="288"/>
    </location>
</feature>
<feature type="region of interest" description="Disordered" evidence="1">
    <location>
        <begin position="301"/>
        <end position="353"/>
    </location>
</feature>
<keyword evidence="3" id="KW-1185">Reference proteome</keyword>
<feature type="compositionally biased region" description="Basic residues" evidence="1">
    <location>
        <begin position="332"/>
        <end position="343"/>
    </location>
</feature>
<evidence type="ECO:0000313" key="3">
    <source>
        <dbReference type="Proteomes" id="UP000192578"/>
    </source>
</evidence>
<name>A0A1W0W917_HYPEX</name>
<feature type="region of interest" description="Disordered" evidence="1">
    <location>
        <begin position="647"/>
        <end position="687"/>
    </location>
</feature>
<proteinExistence type="predicted"/>
<feature type="region of interest" description="Disordered" evidence="1">
    <location>
        <begin position="489"/>
        <end position="508"/>
    </location>
</feature>
<sequence length="860" mass="95702">MKRTIPERQYYPYLPVAMRRLVHAGAKMSDRRVKAAKSELMSKPLDYVIIRLEEQLRAVKHAVYIQKQPTVAKNMQKFGFTGFVYEHVDPANVEDAERVNVLQREQDAVRNFQDRYLTAHDQQGQDSRSAHLMNRSNKQRLKHPERTKMPASITGPPKIPPRPALHLQHNRHPLCGKEIQTPSCRGTQTANGDASAQTTEGKLVCVDRRRAGKVIDASTGKRSYAIKMTDKFRDARRFRQERERLMQQRLAWRPLKSKKKRDRPFWMENPKSRGGKVSSNKKEAPDAPILLTLSGNVILDDRSLTPSSRGDLTPSPGGRSGGTTPGGEDCLKKHRKKRKHKPKIVTPPPIAPPTTAELLAAAADASTWGSEKDHDYHDERLSTFERDPYTAGPDGARPGSRLIPKDQMVSDINDIKEQLKLELKGQAEKPVTSSGIDLGPQFVEDESMFREPPKPVSSSFSMTLVKEHVGLTYDLQLMKQGIQPDVIGRGAAPADKAPPVENDPLPRSPSGTWHWRELQQELEEQRAAQLRGSIKHMEPPNNLLQQHDDGLYRLDTESSHVDINVPADHGHHDKVAVPVMTFITEPFADADADYLASDLYSFGKNHPPDSISQEAINDHGVIPIHDDHHNPRDASDEVRNEQASFKYDSTHVEDEGKAPKGPPGSSGPTGPLVDPHPLQPAPSGTWPWKDLQAEKEAEAKNTTIHVGSEKDDHIQLQEDGTPHFNTDSSYVDLTAHPEIHEDWPKNLKKAPGPSGSKVNAPGEPLPDAYTEQLASDLRAFGEDHSPRPVSPGTQTDHGVIPIHDTHHQPAEASDEVKQERDSFKYDSTHVHDEGNPKEQKDAAPDAGTVTNGKSEVAETV</sequence>
<protein>
    <submittedName>
        <fullName evidence="2">Uncharacterized protein</fullName>
    </submittedName>
</protein>
<accession>A0A1W0W917</accession>
<evidence type="ECO:0000313" key="2">
    <source>
        <dbReference type="EMBL" id="OQV11658.1"/>
    </source>
</evidence>
<dbReference type="EMBL" id="MTYJ01000165">
    <property type="protein sequence ID" value="OQV11658.1"/>
    <property type="molecule type" value="Genomic_DNA"/>
</dbReference>
<feature type="compositionally biased region" description="Basic and acidic residues" evidence="1">
    <location>
        <begin position="648"/>
        <end position="658"/>
    </location>
</feature>
<feature type="compositionally biased region" description="Basic and acidic residues" evidence="1">
    <location>
        <begin position="803"/>
        <end position="843"/>
    </location>
</feature>
<feature type="region of interest" description="Disordered" evidence="1">
    <location>
        <begin position="120"/>
        <end position="165"/>
    </location>
</feature>
<dbReference type="OrthoDB" id="10682230at2759"/>
<comment type="caution">
    <text evidence="2">The sequence shown here is derived from an EMBL/GenBank/DDBJ whole genome shotgun (WGS) entry which is preliminary data.</text>
</comment>
<evidence type="ECO:0000256" key="1">
    <source>
        <dbReference type="SAM" id="MobiDB-lite"/>
    </source>
</evidence>
<dbReference type="Proteomes" id="UP000192578">
    <property type="component" value="Unassembled WGS sequence"/>
</dbReference>
<gene>
    <name evidence="2" type="ORF">BV898_14080</name>
</gene>
<feature type="region of interest" description="Disordered" evidence="1">
    <location>
        <begin position="736"/>
        <end position="860"/>
    </location>
</feature>
<organism evidence="2 3">
    <name type="scientific">Hypsibius exemplaris</name>
    <name type="common">Freshwater tardigrade</name>
    <dbReference type="NCBI Taxonomy" id="2072580"/>
    <lineage>
        <taxon>Eukaryota</taxon>
        <taxon>Metazoa</taxon>
        <taxon>Ecdysozoa</taxon>
        <taxon>Tardigrada</taxon>
        <taxon>Eutardigrada</taxon>
        <taxon>Parachela</taxon>
        <taxon>Hypsibioidea</taxon>
        <taxon>Hypsibiidae</taxon>
        <taxon>Hypsibius</taxon>
    </lineage>
</organism>
<feature type="compositionally biased region" description="Basic and acidic residues" evidence="1">
    <location>
        <begin position="736"/>
        <end position="745"/>
    </location>
</feature>
<dbReference type="AlphaFoldDB" id="A0A1W0W917"/>